<dbReference type="Gene3D" id="1.10.8.270">
    <property type="entry name" value="putative rabgap domain of human tbc1 domain family member 14 like domains"/>
    <property type="match status" value="1"/>
</dbReference>
<dbReference type="STRING" id="765257.A0A0C9ZVY7"/>
<gene>
    <name evidence="3" type="ORF">PISMIDRAFT_88015</name>
</gene>
<dbReference type="GO" id="GO:0005096">
    <property type="term" value="F:GTPase activator activity"/>
    <property type="evidence" value="ECO:0007669"/>
    <property type="project" value="TreeGrafter"/>
</dbReference>
<feature type="region of interest" description="Disordered" evidence="1">
    <location>
        <begin position="25"/>
        <end position="84"/>
    </location>
</feature>
<organism evidence="3 4">
    <name type="scientific">Pisolithus microcarpus 441</name>
    <dbReference type="NCBI Taxonomy" id="765257"/>
    <lineage>
        <taxon>Eukaryota</taxon>
        <taxon>Fungi</taxon>
        <taxon>Dikarya</taxon>
        <taxon>Basidiomycota</taxon>
        <taxon>Agaricomycotina</taxon>
        <taxon>Agaricomycetes</taxon>
        <taxon>Agaricomycetidae</taxon>
        <taxon>Boletales</taxon>
        <taxon>Sclerodermatineae</taxon>
        <taxon>Pisolithaceae</taxon>
        <taxon>Pisolithus</taxon>
    </lineage>
</organism>
<protein>
    <recommendedName>
        <fullName evidence="2">Rab-GAP TBC domain-containing protein</fullName>
    </recommendedName>
</protein>
<dbReference type="HOGENOM" id="CLU_027881_0_0_1"/>
<dbReference type="InterPro" id="IPR035969">
    <property type="entry name" value="Rab-GAP_TBC_sf"/>
</dbReference>
<dbReference type="SUPFAM" id="SSF47923">
    <property type="entry name" value="Ypt/Rab-GAP domain of gyp1p"/>
    <property type="match status" value="2"/>
</dbReference>
<accession>A0A0C9ZVY7</accession>
<evidence type="ECO:0000313" key="3">
    <source>
        <dbReference type="EMBL" id="KIK30209.1"/>
    </source>
</evidence>
<keyword evidence="4" id="KW-1185">Reference proteome</keyword>
<reference evidence="3 4" key="1">
    <citation type="submission" date="2014-04" db="EMBL/GenBank/DDBJ databases">
        <authorList>
            <consortium name="DOE Joint Genome Institute"/>
            <person name="Kuo A."/>
            <person name="Kohler A."/>
            <person name="Costa M.D."/>
            <person name="Nagy L.G."/>
            <person name="Floudas D."/>
            <person name="Copeland A."/>
            <person name="Barry K.W."/>
            <person name="Cichocki N."/>
            <person name="Veneault-Fourrey C."/>
            <person name="LaButti K."/>
            <person name="Lindquist E.A."/>
            <person name="Lipzen A."/>
            <person name="Lundell T."/>
            <person name="Morin E."/>
            <person name="Murat C."/>
            <person name="Sun H."/>
            <person name="Tunlid A."/>
            <person name="Henrissat B."/>
            <person name="Grigoriev I.V."/>
            <person name="Hibbett D.S."/>
            <person name="Martin F."/>
            <person name="Nordberg H.P."/>
            <person name="Cantor M.N."/>
            <person name="Hua S.X."/>
        </authorList>
    </citation>
    <scope>NUCLEOTIDE SEQUENCE [LARGE SCALE GENOMIC DNA]</scope>
    <source>
        <strain evidence="3 4">441</strain>
    </source>
</reference>
<dbReference type="Pfam" id="PF00566">
    <property type="entry name" value="RabGAP-TBC"/>
    <property type="match status" value="1"/>
</dbReference>
<dbReference type="EMBL" id="KN833687">
    <property type="protein sequence ID" value="KIK30209.1"/>
    <property type="molecule type" value="Genomic_DNA"/>
</dbReference>
<proteinExistence type="predicted"/>
<feature type="region of interest" description="Disordered" evidence="1">
    <location>
        <begin position="107"/>
        <end position="154"/>
    </location>
</feature>
<dbReference type="PANTHER" id="PTHR47219">
    <property type="entry name" value="RAB GTPASE-ACTIVATING PROTEIN 1-LIKE"/>
    <property type="match status" value="1"/>
</dbReference>
<dbReference type="InterPro" id="IPR000195">
    <property type="entry name" value="Rab-GAP-TBC_dom"/>
</dbReference>
<sequence>MLQGDHPDVTTGSIVDELDASVSTLDLNDGASRPNVALGPPSPQFHTPIDLSSSVVEPGSAREADSNSSPSGDAHAPSSEHLHEETNSVYPAVHIDVSQPPLTRVSVTAENGGSLPVPKQLTSQDNEPDSLTTSRNIPPESAKPSPSPLVPSSRVVGPSVFQKVVSKTRPHFLPPKSREEDRKHLADWEAMMKESRAAEERRRKGLQQRRIARELNIEKSIHVWEKDILPDWRVVHRDPTLRKLWWNGVPTKLRCVTWERAIGNSLALSRDSYRTCLSRARRALSSGVFPSDILQEMEEDIVTTLPALHIFHPESGPLYQELKDMLCAWVISRADEGLSYTRGVSKIAAMILVNVPTPQAFVTLRNLLERHCLRAFYGGTGTKDDVTLTYHNRIFDTLLADSMPKIYFNFKQHQISPAAYLPDWLTPIFLDHLPFEACARLWDVILLEGDSFLFRAALAMLAVLEPRLSFPDRDELLQLLMGQNKAAIEVAKREGRPLNGGKYEIYGVDEETLWDRIDSMEDWWRESTWRRLTQRELPDL</sequence>
<reference evidence="4" key="2">
    <citation type="submission" date="2015-01" db="EMBL/GenBank/DDBJ databases">
        <title>Evolutionary Origins and Diversification of the Mycorrhizal Mutualists.</title>
        <authorList>
            <consortium name="DOE Joint Genome Institute"/>
            <consortium name="Mycorrhizal Genomics Consortium"/>
            <person name="Kohler A."/>
            <person name="Kuo A."/>
            <person name="Nagy L.G."/>
            <person name="Floudas D."/>
            <person name="Copeland A."/>
            <person name="Barry K.W."/>
            <person name="Cichocki N."/>
            <person name="Veneault-Fourrey C."/>
            <person name="LaButti K."/>
            <person name="Lindquist E.A."/>
            <person name="Lipzen A."/>
            <person name="Lundell T."/>
            <person name="Morin E."/>
            <person name="Murat C."/>
            <person name="Riley R."/>
            <person name="Ohm R."/>
            <person name="Sun H."/>
            <person name="Tunlid A."/>
            <person name="Henrissat B."/>
            <person name="Grigoriev I.V."/>
            <person name="Hibbett D.S."/>
            <person name="Martin F."/>
        </authorList>
    </citation>
    <scope>NUCLEOTIDE SEQUENCE [LARGE SCALE GENOMIC DNA]</scope>
    <source>
        <strain evidence="4">441</strain>
    </source>
</reference>
<dbReference type="PROSITE" id="PS50086">
    <property type="entry name" value="TBC_RABGAP"/>
    <property type="match status" value="1"/>
</dbReference>
<dbReference type="AlphaFoldDB" id="A0A0C9ZVY7"/>
<feature type="domain" description="Rab-GAP TBC" evidence="2">
    <location>
        <begin position="248"/>
        <end position="449"/>
    </location>
</feature>
<dbReference type="GO" id="GO:0031267">
    <property type="term" value="F:small GTPase binding"/>
    <property type="evidence" value="ECO:0007669"/>
    <property type="project" value="TreeGrafter"/>
</dbReference>
<dbReference type="SMART" id="SM00164">
    <property type="entry name" value="TBC"/>
    <property type="match status" value="1"/>
</dbReference>
<name>A0A0C9ZVY7_9AGAM</name>
<dbReference type="PANTHER" id="PTHR47219:SF15">
    <property type="entry name" value="TBC1 DOMAIN FAMILY MEMBER 12 ISOFORM X1"/>
    <property type="match status" value="1"/>
</dbReference>
<evidence type="ECO:0000313" key="4">
    <source>
        <dbReference type="Proteomes" id="UP000054018"/>
    </source>
</evidence>
<dbReference type="InterPro" id="IPR050302">
    <property type="entry name" value="Rab_GAP_TBC_domain"/>
</dbReference>
<evidence type="ECO:0000259" key="2">
    <source>
        <dbReference type="PROSITE" id="PS50086"/>
    </source>
</evidence>
<dbReference type="Gene3D" id="1.10.10.750">
    <property type="entry name" value="Ypt/Rab-GAP domain of gyp1p, domain 1"/>
    <property type="match status" value="1"/>
</dbReference>
<evidence type="ECO:0000256" key="1">
    <source>
        <dbReference type="SAM" id="MobiDB-lite"/>
    </source>
</evidence>
<feature type="compositionally biased region" description="Polar residues" evidence="1">
    <location>
        <begin position="120"/>
        <end position="136"/>
    </location>
</feature>
<dbReference type="OrthoDB" id="289721at2759"/>
<dbReference type="Gene3D" id="1.10.472.80">
    <property type="entry name" value="Ypt/Rab-GAP domain of gyp1p, domain 3"/>
    <property type="match status" value="1"/>
</dbReference>
<dbReference type="Proteomes" id="UP000054018">
    <property type="component" value="Unassembled WGS sequence"/>
</dbReference>